<sequence length="247" mass="28603">MKFIKVNLLRDRKSLLFLLALTIILSLVYLFIFDNKLFLGGDNAFYYILGQSLHNNWEYRNIHMPGHPLANHFPPGYSFLIALEMFFSKSVIWIKVCNGLWLYGSLILIYLIVRQFTSNKLFSIFCATLTMLNTQILKFSFIMMSEMSFLFFSLLTLLFVLKSDKKKNEFNRYLFLSIGSLIFSFYIRTQGVALLGGVAILYLLRKKWRSLFITVAGVCMGVIPWFLRGQSLGGNGYINQLILKKSI</sequence>
<keyword evidence="2" id="KW-1185">Reference proteome</keyword>
<protein>
    <submittedName>
        <fullName evidence="1">Uncharacterized protein</fullName>
    </submittedName>
</protein>
<dbReference type="Proteomes" id="UP000826212">
    <property type="component" value="Chromosome"/>
</dbReference>
<evidence type="ECO:0000313" key="2">
    <source>
        <dbReference type="Proteomes" id="UP000826212"/>
    </source>
</evidence>
<gene>
    <name evidence="1" type="ORF">K4L44_00345</name>
</gene>
<name>A0AC61NN58_9BACT</name>
<accession>A0AC61NN58</accession>
<dbReference type="EMBL" id="CP081303">
    <property type="protein sequence ID" value="QZE14387.1"/>
    <property type="molecule type" value="Genomic_DNA"/>
</dbReference>
<organism evidence="1 2">
    <name type="scientific">Halosquirtibacter laminarini</name>
    <dbReference type="NCBI Taxonomy" id="3374600"/>
    <lineage>
        <taxon>Bacteria</taxon>
        <taxon>Pseudomonadati</taxon>
        <taxon>Bacteroidota</taxon>
        <taxon>Bacteroidia</taxon>
        <taxon>Marinilabiliales</taxon>
        <taxon>Prolixibacteraceae</taxon>
        <taxon>Halosquirtibacter</taxon>
    </lineage>
</organism>
<evidence type="ECO:0000313" key="1">
    <source>
        <dbReference type="EMBL" id="QZE14387.1"/>
    </source>
</evidence>
<proteinExistence type="predicted"/>
<reference evidence="1" key="1">
    <citation type="submission" date="2021-08" db="EMBL/GenBank/DDBJ databases">
        <title>Novel anaerobic bacterium isolated from sea squirt in East Sea, Republic of Korea.</title>
        <authorList>
            <person name="Nguyen T.H."/>
            <person name="Li Z."/>
            <person name="Lee Y.-J."/>
            <person name="Ko J."/>
            <person name="Kim S.-G."/>
        </authorList>
    </citation>
    <scope>NUCLEOTIDE SEQUENCE</scope>
    <source>
        <strain evidence="1">KCTC 25031</strain>
    </source>
</reference>